<gene>
    <name evidence="5" type="ORF">MPIPNATIZW_LOCUS2053</name>
</gene>
<dbReference type="PANTHER" id="PTHR14224:SF19">
    <property type="entry name" value="PRAME FAMILY MEMBER 11-RELATED"/>
    <property type="match status" value="1"/>
</dbReference>
<proteinExistence type="inferred from homology"/>
<sequence>MPLLFVWAKPVTAGFLWSTLRMSMCTPPTLVQLAAESLLKDQASAIAALEYLPAELFPQLFLQAYLGRHYSILTAITKAWPFTVLPLGSLNDLPPVDVLKAVLDGLDILLAQEVRPRRCKLRVLDLRYMGSYFWRIWCGNNIQEYSPIFPVTEHRSSPNMEHPLAPMEVFLDLHFNISNRTKVSMYVVQWVQQRKELLHLCCRKLWVAGVPFHRARKFLDVVQLDCIQQVELNCTWHLTTLEKFALYIGQMRNLQKLYLLHIQVLGEEGEEEEDELDWEEEEELDWEDDEEQDWADDEEQGWEDEDEQDLEEEEEMDWEEEWAGEELEEQISFSQFFSQMLSPLHLRELALNSLSFLQGRLHQMLSCLQFPLEILIIRHCGHLTHSDLEHLFQCPKLRQLKSLRLYCANLADFSPEPLRSLLEALAPTLQVLHLENCAMVDSQVEAILPVLSNCHQLREFTIIKNRLSVATVEKLLHHTTGLRSLEYEHYPVPQECYTAQDTVNQDRLAQVQAELKGILRELGQPRTIKLATDSGSIEFYDVEFS</sequence>
<reference evidence="5" key="1">
    <citation type="submission" date="2023-12" db="EMBL/GenBank/DDBJ databases">
        <authorList>
            <person name="Brown T."/>
        </authorList>
    </citation>
    <scope>NUCLEOTIDE SEQUENCE</scope>
</reference>
<evidence type="ECO:0000256" key="2">
    <source>
        <dbReference type="ARBA" id="ARBA00022614"/>
    </source>
</evidence>
<name>A0ABN9ZC10_PIPNA</name>
<keyword evidence="3" id="KW-0677">Repeat</keyword>
<organism evidence="5 6">
    <name type="scientific">Pipistrellus nathusii</name>
    <name type="common">Nathusius' pipistrelle</name>
    <dbReference type="NCBI Taxonomy" id="59473"/>
    <lineage>
        <taxon>Eukaryota</taxon>
        <taxon>Metazoa</taxon>
        <taxon>Chordata</taxon>
        <taxon>Craniata</taxon>
        <taxon>Vertebrata</taxon>
        <taxon>Euteleostomi</taxon>
        <taxon>Mammalia</taxon>
        <taxon>Eutheria</taxon>
        <taxon>Laurasiatheria</taxon>
        <taxon>Chiroptera</taxon>
        <taxon>Yangochiroptera</taxon>
        <taxon>Vespertilionidae</taxon>
        <taxon>Pipistrellus</taxon>
    </lineage>
</organism>
<dbReference type="InterPro" id="IPR050694">
    <property type="entry name" value="LRRC14/PRAME"/>
</dbReference>
<evidence type="ECO:0000256" key="1">
    <source>
        <dbReference type="ARBA" id="ARBA00009608"/>
    </source>
</evidence>
<comment type="similarity">
    <text evidence="1">Belongs to the PRAME family.</text>
</comment>
<evidence type="ECO:0000313" key="6">
    <source>
        <dbReference type="Proteomes" id="UP001314169"/>
    </source>
</evidence>
<dbReference type="PIRSF" id="PIRSF038286">
    <property type="entry name" value="PRAME"/>
    <property type="match status" value="1"/>
</dbReference>
<dbReference type="Proteomes" id="UP001314169">
    <property type="component" value="Chromosome 10"/>
</dbReference>
<dbReference type="InterPro" id="IPR026271">
    <property type="entry name" value="PRAME"/>
</dbReference>
<evidence type="ECO:0000256" key="4">
    <source>
        <dbReference type="SAM" id="MobiDB-lite"/>
    </source>
</evidence>
<feature type="region of interest" description="Disordered" evidence="4">
    <location>
        <begin position="270"/>
        <end position="312"/>
    </location>
</feature>
<evidence type="ECO:0000256" key="3">
    <source>
        <dbReference type="ARBA" id="ARBA00022737"/>
    </source>
</evidence>
<accession>A0ABN9ZC10</accession>
<dbReference type="EMBL" id="OY882867">
    <property type="protein sequence ID" value="CAK6433747.1"/>
    <property type="molecule type" value="Genomic_DNA"/>
</dbReference>
<protein>
    <submittedName>
        <fullName evidence="5">Uncharacterized protein</fullName>
    </submittedName>
</protein>
<dbReference type="PANTHER" id="PTHR14224">
    <property type="entry name" value="SIMILAR TO PREFERENTIALLY EXPRESSED ANTIGEN IN MELANOMA-LIKE 3"/>
    <property type="match status" value="1"/>
</dbReference>
<dbReference type="Gene3D" id="3.80.10.10">
    <property type="entry name" value="Ribonuclease Inhibitor"/>
    <property type="match status" value="1"/>
</dbReference>
<dbReference type="InterPro" id="IPR032675">
    <property type="entry name" value="LRR_dom_sf"/>
</dbReference>
<dbReference type="SUPFAM" id="SSF52047">
    <property type="entry name" value="RNI-like"/>
    <property type="match status" value="1"/>
</dbReference>
<keyword evidence="6" id="KW-1185">Reference proteome</keyword>
<keyword evidence="2" id="KW-0433">Leucine-rich repeat</keyword>
<evidence type="ECO:0000313" key="5">
    <source>
        <dbReference type="EMBL" id="CAK6433747.1"/>
    </source>
</evidence>